<keyword evidence="2" id="KW-1185">Reference proteome</keyword>
<dbReference type="EMBL" id="LFYR01000981">
    <property type="protein sequence ID" value="KMZ66262.1"/>
    <property type="molecule type" value="Genomic_DNA"/>
</dbReference>
<dbReference type="STRING" id="29655.A0A0K9PDF2"/>
<sequence>MDDAMGVELSDYHDGLKKWIEVGNSEKFRPGMLLSMGLRCNCNCMGTGSPSKGQP</sequence>
<reference evidence="2" key="1">
    <citation type="journal article" date="2016" name="Nature">
        <title>The genome of the seagrass Zostera marina reveals angiosperm adaptation to the sea.</title>
        <authorList>
            <person name="Olsen J.L."/>
            <person name="Rouze P."/>
            <person name="Verhelst B."/>
            <person name="Lin Y.-C."/>
            <person name="Bayer T."/>
            <person name="Collen J."/>
            <person name="Dattolo E."/>
            <person name="De Paoli E."/>
            <person name="Dittami S."/>
            <person name="Maumus F."/>
            <person name="Michel G."/>
            <person name="Kersting A."/>
            <person name="Lauritano C."/>
            <person name="Lohaus R."/>
            <person name="Toepel M."/>
            <person name="Tonon T."/>
            <person name="Vanneste K."/>
            <person name="Amirebrahimi M."/>
            <person name="Brakel J."/>
            <person name="Bostroem C."/>
            <person name="Chovatia M."/>
            <person name="Grimwood J."/>
            <person name="Jenkins J.W."/>
            <person name="Jueterbock A."/>
            <person name="Mraz A."/>
            <person name="Stam W.T."/>
            <person name="Tice H."/>
            <person name="Bornberg-Bauer E."/>
            <person name="Green P.J."/>
            <person name="Pearson G.A."/>
            <person name="Procaccini G."/>
            <person name="Duarte C.M."/>
            <person name="Schmutz J."/>
            <person name="Reusch T.B.H."/>
            <person name="Van de Peer Y."/>
        </authorList>
    </citation>
    <scope>NUCLEOTIDE SEQUENCE [LARGE SCALE GENOMIC DNA]</scope>
    <source>
        <strain evidence="2">cv. Finnish</strain>
    </source>
</reference>
<comment type="caution">
    <text evidence="1">The sequence shown here is derived from an EMBL/GenBank/DDBJ whole genome shotgun (WGS) entry which is preliminary data.</text>
</comment>
<name>A0A0K9PDF2_ZOSMR</name>
<evidence type="ECO:0000313" key="2">
    <source>
        <dbReference type="Proteomes" id="UP000036987"/>
    </source>
</evidence>
<organism evidence="1 2">
    <name type="scientific">Zostera marina</name>
    <name type="common">Eelgrass</name>
    <dbReference type="NCBI Taxonomy" id="29655"/>
    <lineage>
        <taxon>Eukaryota</taxon>
        <taxon>Viridiplantae</taxon>
        <taxon>Streptophyta</taxon>
        <taxon>Embryophyta</taxon>
        <taxon>Tracheophyta</taxon>
        <taxon>Spermatophyta</taxon>
        <taxon>Magnoliopsida</taxon>
        <taxon>Liliopsida</taxon>
        <taxon>Zosteraceae</taxon>
        <taxon>Zostera</taxon>
    </lineage>
</organism>
<dbReference type="OrthoDB" id="238316at2759"/>
<evidence type="ECO:0000313" key="1">
    <source>
        <dbReference type="EMBL" id="KMZ66262.1"/>
    </source>
</evidence>
<protein>
    <submittedName>
        <fullName evidence="1">Uncharacterized protein</fullName>
    </submittedName>
</protein>
<dbReference type="AlphaFoldDB" id="A0A0K9PDF2"/>
<accession>A0A0K9PDF2</accession>
<gene>
    <name evidence="1" type="ORF">ZOSMA_2G02730</name>
</gene>
<dbReference type="Proteomes" id="UP000036987">
    <property type="component" value="Unassembled WGS sequence"/>
</dbReference>
<proteinExistence type="predicted"/>